<evidence type="ECO:0000313" key="9">
    <source>
        <dbReference type="Proteomes" id="UP000284202"/>
    </source>
</evidence>
<evidence type="ECO:0000259" key="6">
    <source>
        <dbReference type="PROSITE" id="PS51898"/>
    </source>
</evidence>
<dbReference type="OrthoDB" id="6388170at2"/>
<feature type="domain" description="Core-binding (CB)" evidence="7">
    <location>
        <begin position="100"/>
        <end position="180"/>
    </location>
</feature>
<dbReference type="GO" id="GO:0003677">
    <property type="term" value="F:DNA binding"/>
    <property type="evidence" value="ECO:0007669"/>
    <property type="project" value="UniProtKB-UniRule"/>
</dbReference>
<dbReference type="Pfam" id="PF13356">
    <property type="entry name" value="Arm-DNA-bind_3"/>
    <property type="match status" value="1"/>
</dbReference>
<dbReference type="InterPro" id="IPR002104">
    <property type="entry name" value="Integrase_catalytic"/>
</dbReference>
<dbReference type="PANTHER" id="PTHR30629">
    <property type="entry name" value="PROPHAGE INTEGRASE"/>
    <property type="match status" value="1"/>
</dbReference>
<dbReference type="Gene3D" id="1.10.443.10">
    <property type="entry name" value="Intergrase catalytic core"/>
    <property type="match status" value="1"/>
</dbReference>
<comment type="similarity">
    <text evidence="1">Belongs to the 'phage' integrase family.</text>
</comment>
<name>A0A418SWX0_9RHOB</name>
<evidence type="ECO:0000256" key="2">
    <source>
        <dbReference type="ARBA" id="ARBA00022908"/>
    </source>
</evidence>
<accession>A0A418SWX0</accession>
<dbReference type="InterPro" id="IPR038488">
    <property type="entry name" value="Integrase_DNA-bd_sf"/>
</dbReference>
<dbReference type="InterPro" id="IPR013762">
    <property type="entry name" value="Integrase-like_cat_sf"/>
</dbReference>
<keyword evidence="4" id="KW-0233">DNA recombination</keyword>
<dbReference type="Pfam" id="PF00589">
    <property type="entry name" value="Phage_integrase"/>
    <property type="match status" value="1"/>
</dbReference>
<gene>
    <name evidence="8" type="ORF">D3P04_10695</name>
</gene>
<dbReference type="GO" id="GO:0006310">
    <property type="term" value="P:DNA recombination"/>
    <property type="evidence" value="ECO:0007669"/>
    <property type="project" value="UniProtKB-KW"/>
</dbReference>
<dbReference type="InterPro" id="IPR004107">
    <property type="entry name" value="Integrase_SAM-like_N"/>
</dbReference>
<keyword evidence="3 5" id="KW-0238">DNA-binding</keyword>
<keyword evidence="2" id="KW-0229">DNA integration</keyword>
<dbReference type="CDD" id="cd00796">
    <property type="entry name" value="INT_Rci_Hp1_C"/>
    <property type="match status" value="1"/>
</dbReference>
<evidence type="ECO:0000256" key="1">
    <source>
        <dbReference type="ARBA" id="ARBA00008857"/>
    </source>
</evidence>
<protein>
    <submittedName>
        <fullName evidence="8">DUF4102 domain-containing protein</fullName>
    </submittedName>
</protein>
<dbReference type="SUPFAM" id="SSF56349">
    <property type="entry name" value="DNA breaking-rejoining enzymes"/>
    <property type="match status" value="1"/>
</dbReference>
<evidence type="ECO:0000259" key="7">
    <source>
        <dbReference type="PROSITE" id="PS51900"/>
    </source>
</evidence>
<dbReference type="EMBL" id="QZCG01000006">
    <property type="protein sequence ID" value="RJE85462.1"/>
    <property type="molecule type" value="Genomic_DNA"/>
</dbReference>
<reference evidence="9" key="1">
    <citation type="submission" date="2018-09" db="EMBL/GenBank/DDBJ databases">
        <title>Acidovorax cavernicola nov. sp. isolated from Gruta de las Maravillas (Aracena, Spain).</title>
        <authorList>
            <person name="Jurado V."/>
            <person name="Gutierrez-Patricio S."/>
            <person name="Gonzalez-Pimentel J.L."/>
            <person name="Miller A.Z."/>
            <person name="Laiz L."/>
            <person name="Saiz-Jimenez C."/>
        </authorList>
    </citation>
    <scope>NUCLEOTIDE SEQUENCE [LARGE SCALE GENOMIC DNA]</scope>
    <source>
        <strain evidence="9">1011MAR3C25</strain>
    </source>
</reference>
<dbReference type="InterPro" id="IPR011010">
    <property type="entry name" value="DNA_brk_join_enz"/>
</dbReference>
<dbReference type="InterPro" id="IPR025166">
    <property type="entry name" value="Integrase_DNA_bind_dom"/>
</dbReference>
<comment type="caution">
    <text evidence="8">The sequence shown here is derived from an EMBL/GenBank/DDBJ whole genome shotgun (WGS) entry which is preliminary data.</text>
</comment>
<dbReference type="PROSITE" id="PS51900">
    <property type="entry name" value="CB"/>
    <property type="match status" value="1"/>
</dbReference>
<dbReference type="AlphaFoldDB" id="A0A418SWX0"/>
<dbReference type="InterPro" id="IPR050808">
    <property type="entry name" value="Phage_Integrase"/>
</dbReference>
<dbReference type="Proteomes" id="UP000284202">
    <property type="component" value="Unassembled WGS sequence"/>
</dbReference>
<evidence type="ECO:0000256" key="3">
    <source>
        <dbReference type="ARBA" id="ARBA00023125"/>
    </source>
</evidence>
<dbReference type="GO" id="GO:0015074">
    <property type="term" value="P:DNA integration"/>
    <property type="evidence" value="ECO:0007669"/>
    <property type="project" value="UniProtKB-KW"/>
</dbReference>
<keyword evidence="9" id="KW-1185">Reference proteome</keyword>
<proteinExistence type="inferred from homology"/>
<dbReference type="InterPro" id="IPR044068">
    <property type="entry name" value="CB"/>
</dbReference>
<organism evidence="8 9">
    <name type="scientific">Paracoccus onubensis</name>
    <dbReference type="NCBI Taxonomy" id="1675788"/>
    <lineage>
        <taxon>Bacteria</taxon>
        <taxon>Pseudomonadati</taxon>
        <taxon>Pseudomonadota</taxon>
        <taxon>Alphaproteobacteria</taxon>
        <taxon>Rhodobacterales</taxon>
        <taxon>Paracoccaceae</taxon>
        <taxon>Paracoccus</taxon>
    </lineage>
</organism>
<dbReference type="PANTHER" id="PTHR30629:SF2">
    <property type="entry name" value="PROPHAGE INTEGRASE INTS-RELATED"/>
    <property type="match status" value="1"/>
</dbReference>
<dbReference type="InterPro" id="IPR010998">
    <property type="entry name" value="Integrase_recombinase_N"/>
</dbReference>
<dbReference type="Gene3D" id="1.10.150.130">
    <property type="match status" value="1"/>
</dbReference>
<dbReference type="Pfam" id="PF14659">
    <property type="entry name" value="Phage_int_SAM_3"/>
    <property type="match status" value="1"/>
</dbReference>
<feature type="domain" description="Tyr recombinase" evidence="6">
    <location>
        <begin position="202"/>
        <end position="395"/>
    </location>
</feature>
<dbReference type="Gene3D" id="3.30.160.390">
    <property type="entry name" value="Integrase, DNA-binding domain"/>
    <property type="match status" value="1"/>
</dbReference>
<evidence type="ECO:0000256" key="4">
    <source>
        <dbReference type="ARBA" id="ARBA00023172"/>
    </source>
</evidence>
<sequence>MHIKISKRTVDALKTTGKRYIAWDTEITGFGVRISPSGGKTYTFKYRVGGGRTGRVRWGTIGKHGTLTPDQARDVARDWAACIATGGDPAGDKLERRRNPTVSELLNEYLANHVERKNKASTVKEVRRLIEKEIRPALGHLKIADATTADIARFHAARADTPYQANRARAFLAKAFKLAETWGYRPRHSNPVSDVERYPERARERYLSAAEFAALGDSLARAERGELTLTENGRTRLLNVSRYQAAAIRLLVFTGARHGEILSLRWEWLDWTARRFNLPDSKGNRRKPIMLNAPALEVLRGLDMPKDGKGYVLRGGSYTDPEVPLENLKTPWGKVRKAAGIPDVRPHDLRHSFASVMAARGDSLPVIGALLGHRDQATTARYAHLSTDPLRAASDRAGGLIAGFMKGPGGSADVVQIDLKNRSSS</sequence>
<evidence type="ECO:0000256" key="5">
    <source>
        <dbReference type="PROSITE-ProRule" id="PRU01248"/>
    </source>
</evidence>
<dbReference type="PROSITE" id="PS51898">
    <property type="entry name" value="TYR_RECOMBINASE"/>
    <property type="match status" value="1"/>
</dbReference>
<dbReference type="RefSeq" id="WP_119748668.1">
    <property type="nucleotide sequence ID" value="NZ_QZCG01000006.1"/>
</dbReference>
<evidence type="ECO:0000313" key="8">
    <source>
        <dbReference type="EMBL" id="RJE85462.1"/>
    </source>
</evidence>